<evidence type="ECO:0000313" key="2">
    <source>
        <dbReference type="Proteomes" id="UP000826271"/>
    </source>
</evidence>
<dbReference type="Proteomes" id="UP000826271">
    <property type="component" value="Unassembled WGS sequence"/>
</dbReference>
<name>A0AAV6XWA7_9LAMI</name>
<keyword evidence="2" id="KW-1185">Reference proteome</keyword>
<proteinExistence type="predicted"/>
<protein>
    <submittedName>
        <fullName evidence="1">Uncharacterized protein</fullName>
    </submittedName>
</protein>
<organism evidence="1 2">
    <name type="scientific">Buddleja alternifolia</name>
    <dbReference type="NCBI Taxonomy" id="168488"/>
    <lineage>
        <taxon>Eukaryota</taxon>
        <taxon>Viridiplantae</taxon>
        <taxon>Streptophyta</taxon>
        <taxon>Embryophyta</taxon>
        <taxon>Tracheophyta</taxon>
        <taxon>Spermatophyta</taxon>
        <taxon>Magnoliopsida</taxon>
        <taxon>eudicotyledons</taxon>
        <taxon>Gunneridae</taxon>
        <taxon>Pentapetalae</taxon>
        <taxon>asterids</taxon>
        <taxon>lamiids</taxon>
        <taxon>Lamiales</taxon>
        <taxon>Scrophulariaceae</taxon>
        <taxon>Buddlejeae</taxon>
        <taxon>Buddleja</taxon>
    </lineage>
</organism>
<dbReference type="AlphaFoldDB" id="A0AAV6XWA7"/>
<accession>A0AAV6XWA7</accession>
<evidence type="ECO:0000313" key="1">
    <source>
        <dbReference type="EMBL" id="KAG8383295.1"/>
    </source>
</evidence>
<gene>
    <name evidence="1" type="ORF">BUALT_Bualt05G0169800</name>
</gene>
<sequence>MLKAMLTVKGLDLDALFISHINHAWKQRQNKPYFDNGCYQALQNNLKVKSIAMKTVIFCISSTVEGAILQHTTRHKSQAAYIGGLLLSSFNI</sequence>
<dbReference type="EMBL" id="WHWC01000005">
    <property type="protein sequence ID" value="KAG8383295.1"/>
    <property type="molecule type" value="Genomic_DNA"/>
</dbReference>
<comment type="caution">
    <text evidence="1">The sequence shown here is derived from an EMBL/GenBank/DDBJ whole genome shotgun (WGS) entry which is preliminary data.</text>
</comment>
<reference evidence="1" key="1">
    <citation type="submission" date="2019-10" db="EMBL/GenBank/DDBJ databases">
        <authorList>
            <person name="Zhang R."/>
            <person name="Pan Y."/>
            <person name="Wang J."/>
            <person name="Ma R."/>
            <person name="Yu S."/>
        </authorList>
    </citation>
    <scope>NUCLEOTIDE SEQUENCE</scope>
    <source>
        <strain evidence="1">LA-IB0</strain>
        <tissue evidence="1">Leaf</tissue>
    </source>
</reference>